<dbReference type="Proteomes" id="UP000011864">
    <property type="component" value="Chromosome"/>
</dbReference>
<sequence>MQKLAYTLLIGVYLGLAAYWMTEWVVWPLAAVTLMIGFAALVFSRSSQYLDITANKVLLHLNRKFSECEESAELILLPSRSLTTLQQLQKTRIQPQLDTLLSTDLGSHLPRYSCKSALLLSALAVLIFTLIEVLPLDLLRKVETANTPLINKAPKQSKLIRLETKSMTVTPPSYTGLAAWQTTDLNLELIAGSIVTWQLQLIGIDNVNQQNDVSIMLPDKQSISLIEKTANHYQARATLNQSGVYYIAVNNIMLGDIHTLAVTADTKPTIRFIAPTETITKLAKNAIPKVQATISVEDDYGIGRVEILASISSGSGEAVKFRDQTFLFDSESMIEDKAHFFKSWDLVELGMQPGDELYFSIKAWDNRQPTAQQSRSASKIIRWLEDEQQGVLSDGVLMDFMPEYFKSQRQIIIETKELIADKNTLSVAQFDRTSRDLGAAQSFLKQKYGQFLGDEFDSGTLHSMEAGPEIEHDDHDEHANEASQTQQASAHEHDNAEQAPEGADKSGYSQIIEQFGHAHGEADDGNFIKKGIPSPKLLMKRAIANMWQAELHLQLSEPELALPFETQALAFLNRAKQADRIYVKRLGFEPPPVSEKRRYQGDLSDIISYQRDEKTSADNGPTKAMAILANMLTNHSKQLNGLPLTGEQKNTLEHVKAYFSAQLTANPKDITFIATLEKIQQADSFTLENCQDCINLLTEKLWQTLPSPIAAPSTRQTSYSPQNTVLQKYQAFLQQHEKTYKKESQP</sequence>
<evidence type="ECO:0000256" key="2">
    <source>
        <dbReference type="SAM" id="Phobius"/>
    </source>
</evidence>
<name>K6ZT40_9ALTE</name>
<dbReference type="AlphaFoldDB" id="K6ZT40"/>
<feature type="compositionally biased region" description="Basic and acidic residues" evidence="1">
    <location>
        <begin position="471"/>
        <end position="480"/>
    </location>
</feature>
<dbReference type="PATRIC" id="fig|1129794.4.peg.937"/>
<evidence type="ECO:0000256" key="1">
    <source>
        <dbReference type="SAM" id="MobiDB-lite"/>
    </source>
</evidence>
<organism evidence="3 4">
    <name type="scientific">Paraglaciecola psychrophila 170</name>
    <dbReference type="NCBI Taxonomy" id="1129794"/>
    <lineage>
        <taxon>Bacteria</taxon>
        <taxon>Pseudomonadati</taxon>
        <taxon>Pseudomonadota</taxon>
        <taxon>Gammaproteobacteria</taxon>
        <taxon>Alteromonadales</taxon>
        <taxon>Alteromonadaceae</taxon>
        <taxon>Paraglaciecola</taxon>
    </lineage>
</organism>
<feature type="transmembrane region" description="Helical" evidence="2">
    <location>
        <begin position="117"/>
        <end position="136"/>
    </location>
</feature>
<gene>
    <name evidence="3" type="ORF">C427_0951</name>
</gene>
<reference evidence="3 4" key="1">
    <citation type="journal article" date="2013" name="Genome Announc.">
        <title>Complete Genome Sequence of Glaciecola psychrophila Strain 170T.</title>
        <authorList>
            <person name="Yin J."/>
            <person name="Chen J."/>
            <person name="Liu G."/>
            <person name="Yu Y."/>
            <person name="Song L."/>
            <person name="Wang X."/>
            <person name="Qu X."/>
        </authorList>
    </citation>
    <scope>NUCLEOTIDE SEQUENCE [LARGE SCALE GENOMIC DNA]</scope>
    <source>
        <strain evidence="3 4">170</strain>
    </source>
</reference>
<dbReference type="KEGG" id="gps:C427_0951"/>
<dbReference type="EMBL" id="CP003837">
    <property type="protein sequence ID" value="AGH43060.1"/>
    <property type="molecule type" value="Genomic_DNA"/>
</dbReference>
<dbReference type="eggNOG" id="COG0803">
    <property type="taxonomic scope" value="Bacteria"/>
</dbReference>
<evidence type="ECO:0000313" key="3">
    <source>
        <dbReference type="EMBL" id="AGH43060.1"/>
    </source>
</evidence>
<dbReference type="STRING" id="1129794.C427_0951"/>
<keyword evidence="2" id="KW-0812">Transmembrane</keyword>
<keyword evidence="4" id="KW-1185">Reference proteome</keyword>
<proteinExistence type="predicted"/>
<accession>K6ZT40</accession>
<evidence type="ECO:0000313" key="4">
    <source>
        <dbReference type="Proteomes" id="UP000011864"/>
    </source>
</evidence>
<protein>
    <recommendedName>
        <fullName evidence="5">DUF4175 domain-containing protein</fullName>
    </recommendedName>
</protein>
<feature type="region of interest" description="Disordered" evidence="1">
    <location>
        <begin position="471"/>
        <end position="505"/>
    </location>
</feature>
<evidence type="ECO:0008006" key="5">
    <source>
        <dbReference type="Google" id="ProtNLM"/>
    </source>
</evidence>
<feature type="transmembrane region" description="Helical" evidence="2">
    <location>
        <begin position="27"/>
        <end position="44"/>
    </location>
</feature>
<keyword evidence="2" id="KW-0472">Membrane</keyword>
<dbReference type="HOGENOM" id="CLU_023022_0_0_6"/>
<dbReference type="OrthoDB" id="780137at2"/>
<keyword evidence="2" id="KW-1133">Transmembrane helix</keyword>